<dbReference type="RefSeq" id="WP_067455436.1">
    <property type="nucleotide sequence ID" value="NZ_LVVY01000081.1"/>
</dbReference>
<organism evidence="11 12">
    <name type="scientific">Devosia elaeis</name>
    <dbReference type="NCBI Taxonomy" id="1770058"/>
    <lineage>
        <taxon>Bacteria</taxon>
        <taxon>Pseudomonadati</taxon>
        <taxon>Pseudomonadota</taxon>
        <taxon>Alphaproteobacteria</taxon>
        <taxon>Hyphomicrobiales</taxon>
        <taxon>Devosiaceae</taxon>
        <taxon>Devosia</taxon>
    </lineage>
</organism>
<name>A0A178HZT8_9HYPH</name>
<dbReference type="OrthoDB" id="4964541at2"/>
<dbReference type="AlphaFoldDB" id="A0A178HZT8"/>
<keyword evidence="6 9" id="KW-1133">Transmembrane helix</keyword>
<dbReference type="PANTHER" id="PTHR35011:SF2">
    <property type="entry name" value="2,3-DIKETO-L-GULONATE TRAP TRANSPORTER SMALL PERMEASE PROTEIN YIAM"/>
    <property type="match status" value="1"/>
</dbReference>
<protein>
    <recommendedName>
        <fullName evidence="9">TRAP transporter small permease protein</fullName>
    </recommendedName>
</protein>
<dbReference type="GO" id="GO:0015740">
    <property type="term" value="P:C4-dicarboxylate transport"/>
    <property type="evidence" value="ECO:0007669"/>
    <property type="project" value="TreeGrafter"/>
</dbReference>
<reference evidence="11 12" key="1">
    <citation type="submission" date="2016-03" db="EMBL/GenBank/DDBJ databases">
        <title>Genome sequencing of Devosia sp. S37.</title>
        <authorList>
            <person name="Mohd Nor M."/>
        </authorList>
    </citation>
    <scope>NUCLEOTIDE SEQUENCE [LARGE SCALE GENOMIC DNA]</scope>
    <source>
        <strain evidence="11 12">S37</strain>
    </source>
</reference>
<keyword evidence="5 9" id="KW-0812">Transmembrane</keyword>
<evidence type="ECO:0000256" key="7">
    <source>
        <dbReference type="ARBA" id="ARBA00023136"/>
    </source>
</evidence>
<feature type="transmembrane region" description="Helical" evidence="9">
    <location>
        <begin position="119"/>
        <end position="140"/>
    </location>
</feature>
<dbReference type="Pfam" id="PF04290">
    <property type="entry name" value="DctQ"/>
    <property type="match status" value="1"/>
</dbReference>
<dbReference type="PANTHER" id="PTHR35011">
    <property type="entry name" value="2,3-DIKETO-L-GULONATE TRAP TRANSPORTER SMALL PERMEASE PROTEIN YIAM"/>
    <property type="match status" value="1"/>
</dbReference>
<accession>A0A178HZT8</accession>
<keyword evidence="7 9" id="KW-0472">Membrane</keyword>
<evidence type="ECO:0000313" key="12">
    <source>
        <dbReference type="Proteomes" id="UP000078389"/>
    </source>
</evidence>
<dbReference type="STRING" id="1770058.A3840_09585"/>
<feature type="domain" description="Tripartite ATP-independent periplasmic transporters DctQ component" evidence="10">
    <location>
        <begin position="20"/>
        <end position="148"/>
    </location>
</feature>
<comment type="similarity">
    <text evidence="8 9">Belongs to the TRAP transporter small permease family.</text>
</comment>
<evidence type="ECO:0000256" key="2">
    <source>
        <dbReference type="ARBA" id="ARBA00022448"/>
    </source>
</evidence>
<keyword evidence="4 9" id="KW-0997">Cell inner membrane</keyword>
<keyword evidence="12" id="KW-1185">Reference proteome</keyword>
<dbReference type="GO" id="GO:0005886">
    <property type="term" value="C:plasma membrane"/>
    <property type="evidence" value="ECO:0007669"/>
    <property type="project" value="UniProtKB-SubCell"/>
</dbReference>
<evidence type="ECO:0000256" key="8">
    <source>
        <dbReference type="ARBA" id="ARBA00038436"/>
    </source>
</evidence>
<evidence type="ECO:0000256" key="5">
    <source>
        <dbReference type="ARBA" id="ARBA00022692"/>
    </source>
</evidence>
<comment type="function">
    <text evidence="9">Part of the tripartite ATP-independent periplasmic (TRAP) transport system.</text>
</comment>
<evidence type="ECO:0000313" key="11">
    <source>
        <dbReference type="EMBL" id="OAM77584.1"/>
    </source>
</evidence>
<evidence type="ECO:0000256" key="6">
    <source>
        <dbReference type="ARBA" id="ARBA00022989"/>
    </source>
</evidence>
<evidence type="ECO:0000259" key="10">
    <source>
        <dbReference type="Pfam" id="PF04290"/>
    </source>
</evidence>
<comment type="subunit">
    <text evidence="9">The complex comprises the extracytoplasmic solute receptor protein and the two transmembrane proteins.</text>
</comment>
<evidence type="ECO:0000256" key="4">
    <source>
        <dbReference type="ARBA" id="ARBA00022519"/>
    </source>
</evidence>
<keyword evidence="3" id="KW-1003">Cell membrane</keyword>
<dbReference type="GO" id="GO:0022857">
    <property type="term" value="F:transmembrane transporter activity"/>
    <property type="evidence" value="ECO:0007669"/>
    <property type="project" value="UniProtKB-UniRule"/>
</dbReference>
<comment type="subcellular location">
    <subcellularLocation>
        <location evidence="1 9">Cell inner membrane</location>
        <topology evidence="1 9">Multi-pass membrane protein</topology>
    </subcellularLocation>
</comment>
<evidence type="ECO:0000256" key="1">
    <source>
        <dbReference type="ARBA" id="ARBA00004429"/>
    </source>
</evidence>
<gene>
    <name evidence="11" type="ORF">A3840_09585</name>
</gene>
<sequence length="157" mass="17442">MKFLERPVNWLLAISLAALVVLSNWAVFQRYVLSQPLHFAEEMSVFLFIWIVMLGAIAAEKDDRHLTISVLTDAFPAKLGKVLDLILSLLSIVVLLYAAKIGLDLALASQTRVTQILRIPYFWIYIAFPIGCAGICIFTAHRLIGVLRSLTGDKANG</sequence>
<comment type="caution">
    <text evidence="9">Lacks conserved residue(s) required for the propagation of feature annotation.</text>
</comment>
<feature type="transmembrane region" description="Helical" evidence="9">
    <location>
        <begin position="44"/>
        <end position="61"/>
    </location>
</feature>
<keyword evidence="2 9" id="KW-0813">Transport</keyword>
<evidence type="ECO:0000256" key="3">
    <source>
        <dbReference type="ARBA" id="ARBA00022475"/>
    </source>
</evidence>
<dbReference type="InterPro" id="IPR007387">
    <property type="entry name" value="TRAP_DctQ"/>
</dbReference>
<proteinExistence type="inferred from homology"/>
<dbReference type="Proteomes" id="UP000078389">
    <property type="component" value="Unassembled WGS sequence"/>
</dbReference>
<evidence type="ECO:0000256" key="9">
    <source>
        <dbReference type="RuleBase" id="RU369079"/>
    </source>
</evidence>
<feature type="transmembrane region" description="Helical" evidence="9">
    <location>
        <begin position="82"/>
        <end position="99"/>
    </location>
</feature>
<comment type="caution">
    <text evidence="11">The sequence shown here is derived from an EMBL/GenBank/DDBJ whole genome shotgun (WGS) entry which is preliminary data.</text>
</comment>
<dbReference type="EMBL" id="LVVY01000081">
    <property type="protein sequence ID" value="OAM77584.1"/>
    <property type="molecule type" value="Genomic_DNA"/>
</dbReference>
<dbReference type="InterPro" id="IPR055348">
    <property type="entry name" value="DctQ"/>
</dbReference>